<evidence type="ECO:0000313" key="2">
    <source>
        <dbReference type="Proteomes" id="UP001168620"/>
    </source>
</evidence>
<protein>
    <submittedName>
        <fullName evidence="1">Uncharacterized protein</fullName>
    </submittedName>
</protein>
<dbReference type="EMBL" id="JAUHJQ010000005">
    <property type="protein sequence ID" value="MDN4173936.1"/>
    <property type="molecule type" value="Genomic_DNA"/>
</dbReference>
<evidence type="ECO:0000313" key="1">
    <source>
        <dbReference type="EMBL" id="MDN4173936.1"/>
    </source>
</evidence>
<dbReference type="RefSeq" id="WP_300953038.1">
    <property type="nucleotide sequence ID" value="NZ_JAUHJQ010000005.1"/>
</dbReference>
<dbReference type="Proteomes" id="UP001168620">
    <property type="component" value="Unassembled WGS sequence"/>
</dbReference>
<comment type="caution">
    <text evidence="1">The sequence shown here is derived from an EMBL/GenBank/DDBJ whole genome shotgun (WGS) entry which is preliminary data.</text>
</comment>
<gene>
    <name evidence="1" type="ORF">QWY28_13325</name>
</gene>
<reference evidence="1" key="1">
    <citation type="submission" date="2023-06" db="EMBL/GenBank/DDBJ databases">
        <title>Draft genome sequence of Nocardioides sp. SOB77.</title>
        <authorList>
            <person name="Zhang G."/>
        </authorList>
    </citation>
    <scope>NUCLEOTIDE SEQUENCE</scope>
    <source>
        <strain evidence="1">SOB77</strain>
    </source>
</reference>
<keyword evidence="2" id="KW-1185">Reference proteome</keyword>
<proteinExistence type="predicted"/>
<accession>A0ABT8FHB2</accession>
<sequence length="121" mass="12292">MGARAVTAPSSYVDRVRALVGRGLSTELGADLLQAGNVDALTHLEAAADADLAVLSSLDHGRRAVAAAAGITAAELTASLRRAAVAGWSVAEMSGLAGLPEAEVERACNGPRLWQDEGDQA</sequence>
<organism evidence="1 2">
    <name type="scientific">Nocardioides oceani</name>
    <dbReference type="NCBI Taxonomy" id="3058369"/>
    <lineage>
        <taxon>Bacteria</taxon>
        <taxon>Bacillati</taxon>
        <taxon>Actinomycetota</taxon>
        <taxon>Actinomycetes</taxon>
        <taxon>Propionibacteriales</taxon>
        <taxon>Nocardioidaceae</taxon>
        <taxon>Nocardioides</taxon>
    </lineage>
</organism>
<name>A0ABT8FHB2_9ACTN</name>